<evidence type="ECO:0000313" key="2">
    <source>
        <dbReference type="EnsemblMetazoa" id="XP_016973312.1"/>
    </source>
</evidence>
<dbReference type="EnsemblMetazoa" id="XM_017117823.2">
    <property type="protein sequence ID" value="XP_016973312.1"/>
    <property type="gene ID" value="LOC108040367"/>
</dbReference>
<feature type="signal peptide" evidence="1">
    <location>
        <begin position="1"/>
        <end position="21"/>
    </location>
</feature>
<organism evidence="4">
    <name type="scientific">Drosophila rhopaloa</name>
    <name type="common">Fruit fly</name>
    <dbReference type="NCBI Taxonomy" id="1041015"/>
    <lineage>
        <taxon>Eukaryota</taxon>
        <taxon>Metazoa</taxon>
        <taxon>Ecdysozoa</taxon>
        <taxon>Arthropoda</taxon>
        <taxon>Hexapoda</taxon>
        <taxon>Insecta</taxon>
        <taxon>Pterygota</taxon>
        <taxon>Neoptera</taxon>
        <taxon>Endopterygota</taxon>
        <taxon>Diptera</taxon>
        <taxon>Brachycera</taxon>
        <taxon>Muscomorpha</taxon>
        <taxon>Ephydroidea</taxon>
        <taxon>Drosophilidae</taxon>
        <taxon>Drosophila</taxon>
        <taxon>Sophophora</taxon>
    </lineage>
</organism>
<keyword evidence="1" id="KW-0732">Signal</keyword>
<dbReference type="RefSeq" id="XP_016973312.1">
    <property type="nucleotide sequence ID" value="XM_017117823.1"/>
</dbReference>
<accession>A0A6P4E5U8</accession>
<dbReference type="Proteomes" id="UP001652680">
    <property type="component" value="Unassembled WGS sequence"/>
</dbReference>
<feature type="chain" id="PRO_5027833183" evidence="1">
    <location>
        <begin position="22"/>
        <end position="78"/>
    </location>
</feature>
<sequence>MDFPWKAMLFLLFMYFHCTSGYVRDRHEIVRRDVNLTAVDHSLGGALSMVFGPLADLADKVNLNIPLISNFRTKESSR</sequence>
<name>A0A6P4E5U8_DRORH</name>
<reference evidence="3" key="1">
    <citation type="journal article" date="2021" name="Elife">
        <title>Highly contiguous assemblies of 101 drosophilid genomes.</title>
        <authorList>
            <person name="Kim B.Y."/>
            <person name="Wang J.R."/>
            <person name="Miller D.E."/>
            <person name="Barmina O."/>
            <person name="Delaney E."/>
            <person name="Thompson A."/>
            <person name="Comeault A.A."/>
            <person name="Peede D."/>
            <person name="D'Agostino E.R."/>
            <person name="Pelaez J."/>
            <person name="Aguilar J.M."/>
            <person name="Haji D."/>
            <person name="Matsunaga T."/>
            <person name="Armstrong E.E."/>
            <person name="Zych M."/>
            <person name="Ogawa Y."/>
            <person name="Stamenkovic-Radak M."/>
            <person name="Jelic M."/>
            <person name="Veselinovic M.S."/>
            <person name="Tanaskovic M."/>
            <person name="Eric P."/>
            <person name="Gao J.J."/>
            <person name="Katoh T.K."/>
            <person name="Toda M.J."/>
            <person name="Watabe H."/>
            <person name="Watada M."/>
            <person name="Davis J.S."/>
            <person name="Moyle L.C."/>
            <person name="Manoli G."/>
            <person name="Bertolini E."/>
            <person name="Kostal V."/>
            <person name="Hawley R.S."/>
            <person name="Takahashi A."/>
            <person name="Jones C.D."/>
            <person name="Price D.K."/>
            <person name="Whiteman N."/>
            <person name="Kopp A."/>
            <person name="Matute D.R."/>
            <person name="Petrov D.A."/>
        </authorList>
    </citation>
    <scope>NUCLEOTIDE SEQUENCE [LARGE SCALE GENOMIC DNA]</scope>
</reference>
<protein>
    <submittedName>
        <fullName evidence="4">Uncharacterized protein LOC108040367</fullName>
    </submittedName>
</protein>
<evidence type="ECO:0000313" key="4">
    <source>
        <dbReference type="RefSeq" id="XP_016973312.1"/>
    </source>
</evidence>
<keyword evidence="3" id="KW-1185">Reference proteome</keyword>
<dbReference type="AlphaFoldDB" id="A0A6P4E5U8"/>
<evidence type="ECO:0000256" key="1">
    <source>
        <dbReference type="SAM" id="SignalP"/>
    </source>
</evidence>
<dbReference type="OrthoDB" id="7854308at2759"/>
<reference evidence="4" key="2">
    <citation type="submission" date="2025-04" db="UniProtKB">
        <authorList>
            <consortium name="RefSeq"/>
        </authorList>
    </citation>
    <scope>IDENTIFICATION</scope>
</reference>
<dbReference type="OMA" id="GYVNGRH"/>
<dbReference type="GeneID" id="108040367"/>
<reference evidence="2" key="3">
    <citation type="submission" date="2025-05" db="UniProtKB">
        <authorList>
            <consortium name="EnsemblMetazoa"/>
        </authorList>
    </citation>
    <scope>IDENTIFICATION</scope>
</reference>
<gene>
    <name evidence="4" type="primary">LOC108040367</name>
    <name evidence="2" type="synonym">108040367</name>
</gene>
<evidence type="ECO:0000313" key="3">
    <source>
        <dbReference type="Proteomes" id="UP001652680"/>
    </source>
</evidence>
<proteinExistence type="predicted"/>